<dbReference type="Gene3D" id="1.25.40.10">
    <property type="entry name" value="Tetratricopeptide repeat domain"/>
    <property type="match status" value="1"/>
</dbReference>
<reference evidence="1" key="3">
    <citation type="submission" date="2014-05" db="EMBL/GenBank/DDBJ databases">
        <authorList>
            <person name="Aslett A.Martin."/>
            <person name="De Silva Nishadi"/>
        </authorList>
    </citation>
    <scope>NUCLEOTIDE SEQUENCE</scope>
    <source>
        <strain evidence="1">YM</strain>
    </source>
</reference>
<dbReference type="EMBL" id="LM993660">
    <property type="protein sequence ID" value="VTZ75498.1"/>
    <property type="molecule type" value="Genomic_DNA"/>
</dbReference>
<evidence type="ECO:0000313" key="4">
    <source>
        <dbReference type="Proteomes" id="UP000072904"/>
    </source>
</evidence>
<evidence type="ECO:0000313" key="3">
    <source>
        <dbReference type="Proteomes" id="UP000072874"/>
    </source>
</evidence>
<dbReference type="RefSeq" id="XP_729526.1">
    <property type="nucleotide sequence ID" value="XM_724433.1"/>
</dbReference>
<dbReference type="GeneID" id="3806825"/>
<evidence type="ECO:0000313" key="2">
    <source>
        <dbReference type="EMBL" id="VTZ75498.1"/>
    </source>
</evidence>
<reference evidence="2" key="2">
    <citation type="submission" date="2014-05" db="EMBL/GenBank/DDBJ databases">
        <authorList>
            <person name="Aslett M.A."/>
            <person name="De Silva N."/>
        </authorList>
    </citation>
    <scope>NUCLEOTIDE SEQUENCE</scope>
    <source>
        <strain evidence="2">17X</strain>
    </source>
</reference>
<protein>
    <submittedName>
        <fullName evidence="2">Tetratricopeptide repeat protein, putative</fullName>
    </submittedName>
</protein>
<evidence type="ECO:0000313" key="1">
    <source>
        <dbReference type="EMBL" id="CDU17062.1"/>
    </source>
</evidence>
<dbReference type="EMBL" id="LK934634">
    <property type="protein sequence ID" value="CDU17062.1"/>
    <property type="molecule type" value="Genomic_DNA"/>
</dbReference>
<dbReference type="KEGG" id="pyo:PY17X_0621100"/>
<gene>
    <name evidence="2" type="ORF">PY17X_0621100</name>
    <name evidence="1" type="ORF">PYYM_0620200</name>
</gene>
<reference evidence="2" key="4">
    <citation type="submission" date="2019-05" db="EMBL/GenBank/DDBJ databases">
        <authorList>
            <consortium name="Pathogen Informatics"/>
        </authorList>
    </citation>
    <scope>NUCLEOTIDE SEQUENCE</scope>
    <source>
        <strain evidence="2">17X</strain>
    </source>
</reference>
<dbReference type="SUPFAM" id="SSF48452">
    <property type="entry name" value="TPR-like"/>
    <property type="match status" value="1"/>
</dbReference>
<dbReference type="VEuPathDB" id="PlasmoDB:PY17X_0621100"/>
<dbReference type="OMA" id="KKNRDMQ"/>
<reference evidence="3 4" key="1">
    <citation type="journal article" date="2014" name="BMC Biol.">
        <title>A comprehensive evaluation of rodent malaria parasite genomes and gene expression.</title>
        <authorList>
            <person name="Otto T.D."/>
            <person name="Bohme U."/>
            <person name="Jackson A.P."/>
            <person name="Hunt M."/>
            <person name="Franke-Fayard B."/>
            <person name="Hoeijmakers W.A."/>
            <person name="Religa A.A."/>
            <person name="Robertson L."/>
            <person name="Sanders M."/>
            <person name="Ogun S.A."/>
            <person name="Cunningham D."/>
            <person name="Erhart A."/>
            <person name="Billker O."/>
            <person name="Khan S.M."/>
            <person name="Stunnenberg H.G."/>
            <person name="Langhorne J."/>
            <person name="Holder A.A."/>
            <person name="Waters A.P."/>
            <person name="Newbold C.I."/>
            <person name="Pain A."/>
            <person name="Berriman M."/>
            <person name="Janse C.J."/>
        </authorList>
    </citation>
    <scope>NUCLEOTIDE SEQUENCE [LARGE SCALE GENOMIC DNA]</scope>
    <source>
        <strain evidence="2 3">17X</strain>
        <strain evidence="1 4">YM</strain>
    </source>
</reference>
<proteinExistence type="predicted"/>
<dbReference type="AlphaFoldDB" id="A0A077Y2K6"/>
<dbReference type="OrthoDB" id="199930at2759"/>
<accession>A0A077Y2K6</accession>
<dbReference type="VEuPathDB" id="PlasmoDB:PYYM_0620200"/>
<dbReference type="InterPro" id="IPR011990">
    <property type="entry name" value="TPR-like_helical_dom_sf"/>
</dbReference>
<organism evidence="1 4">
    <name type="scientific">Plasmodium yoelii</name>
    <dbReference type="NCBI Taxonomy" id="5861"/>
    <lineage>
        <taxon>Eukaryota</taxon>
        <taxon>Sar</taxon>
        <taxon>Alveolata</taxon>
        <taxon>Apicomplexa</taxon>
        <taxon>Aconoidasida</taxon>
        <taxon>Haemosporida</taxon>
        <taxon>Plasmodiidae</taxon>
        <taxon>Plasmodium</taxon>
        <taxon>Plasmodium (Vinckeia)</taxon>
    </lineage>
</organism>
<dbReference type="Proteomes" id="UP000072904">
    <property type="component" value="Chromosome 6"/>
</dbReference>
<name>A0A077Y2K6_PLAYE</name>
<dbReference type="VEuPathDB" id="PlasmoDB:PY01727"/>
<dbReference type="Proteomes" id="UP000072874">
    <property type="component" value="Chromosome 6"/>
</dbReference>
<sequence length="198" mass="23554">MIDDLDPEELKEEGNIKWKNGEIDDANSLWRTALKECIKYSMRGLPTKKNRDMQMALRLNLSLYHFKKMEYADCINQCNIVLENIPELNDIMNYYADDKKDNHNDTANSINTEQVEAKYDIKKDTLTKIFLRRASSYLFLQNFDKCRENIMLVKKIDKENGEAICLEKKLKIEEVDYEKKQKELYRKMCDTTRKESIK</sequence>
<dbReference type="VEuPathDB" id="PlasmoDB:Py17XNL_000600759"/>